<evidence type="ECO:0000256" key="10">
    <source>
        <dbReference type="ARBA" id="ARBA00023004"/>
    </source>
</evidence>
<dbReference type="InterPro" id="IPR017927">
    <property type="entry name" value="FAD-bd_FR_type"/>
</dbReference>
<comment type="cofactor">
    <cofactor evidence="1">
        <name>FAD</name>
        <dbReference type="ChEBI" id="CHEBI:57692"/>
    </cofactor>
</comment>
<dbReference type="Gene3D" id="2.40.30.10">
    <property type="entry name" value="Translation factors"/>
    <property type="match status" value="1"/>
</dbReference>
<dbReference type="GO" id="GO:0016020">
    <property type="term" value="C:membrane"/>
    <property type="evidence" value="ECO:0007669"/>
    <property type="project" value="UniProtKB-SubCell"/>
</dbReference>
<evidence type="ECO:0000259" key="14">
    <source>
        <dbReference type="PROSITE" id="PS51384"/>
    </source>
</evidence>
<dbReference type="Gene3D" id="3.40.50.80">
    <property type="entry name" value="Nucleotide-binding domain of ferredoxin-NADP reductase (FNR) module"/>
    <property type="match status" value="1"/>
</dbReference>
<evidence type="ECO:0000256" key="8">
    <source>
        <dbReference type="ARBA" id="ARBA00022989"/>
    </source>
</evidence>
<keyword evidence="10" id="KW-0408">Iron</keyword>
<keyword evidence="3" id="KW-0285">Flavoprotein</keyword>
<feature type="domain" description="FAD-binding FR-type" evidence="14">
    <location>
        <begin position="245"/>
        <end position="345"/>
    </location>
</feature>
<evidence type="ECO:0000256" key="9">
    <source>
        <dbReference type="ARBA" id="ARBA00023002"/>
    </source>
</evidence>
<evidence type="ECO:0000256" key="3">
    <source>
        <dbReference type="ARBA" id="ARBA00022630"/>
    </source>
</evidence>
<dbReference type="Proteomes" id="UP000189735">
    <property type="component" value="Unassembled WGS sequence"/>
</dbReference>
<dbReference type="Pfam" id="PF01794">
    <property type="entry name" value="Ferric_reduct"/>
    <property type="match status" value="1"/>
</dbReference>
<protein>
    <submittedName>
        <fullName evidence="15">Predicted ferric reductase</fullName>
    </submittedName>
</protein>
<feature type="transmembrane region" description="Helical" evidence="13">
    <location>
        <begin position="41"/>
        <end position="60"/>
    </location>
</feature>
<evidence type="ECO:0000256" key="6">
    <source>
        <dbReference type="ARBA" id="ARBA00022723"/>
    </source>
</evidence>
<feature type="transmembrane region" description="Helical" evidence="13">
    <location>
        <begin position="189"/>
        <end position="208"/>
    </location>
</feature>
<organism evidence="15 16">
    <name type="scientific">Agreia bicolorata</name>
    <dbReference type="NCBI Taxonomy" id="110935"/>
    <lineage>
        <taxon>Bacteria</taxon>
        <taxon>Bacillati</taxon>
        <taxon>Actinomycetota</taxon>
        <taxon>Actinomycetes</taxon>
        <taxon>Micrococcales</taxon>
        <taxon>Microbacteriaceae</taxon>
        <taxon>Agreia</taxon>
    </lineage>
</organism>
<comment type="subcellular location">
    <subcellularLocation>
        <location evidence="2">Membrane</location>
        <topology evidence="2">Multi-pass membrane protein</topology>
    </subcellularLocation>
</comment>
<dbReference type="PROSITE" id="PS51384">
    <property type="entry name" value="FAD_FR"/>
    <property type="match status" value="1"/>
</dbReference>
<feature type="transmembrane region" description="Helical" evidence="13">
    <location>
        <begin position="220"/>
        <end position="240"/>
    </location>
</feature>
<sequence>MTLRTASGTSASGASPTARRAVAVNRDRAVRIRRRLRAADLMVMLCWVSVALSVSLWLAYGGAAQVTDVASALTAGGIVSGLVGTDLILVMLVLAARLPVIDRVVGQDAAMALHRRLGKPALYLILVHGVLLTIGYALTDGSSVIAETISLFSGPDMALAYLGLALSIAVVVTSLVAVRRRFSYEAWHLVHLLSYAAVLVALPHQLSVGGVLADGTLQRVYWIGLYVLAFGSIALFRFILPTLASLRHGIRVAGIEPVAPGVVSLHLKGRQLDRLRVEGGQYAVWRFWTGSTWWHAHPISFSAVPTATSARITVRELGAGSAALGRVRVGTRVWFEGPYGVFTDAHRVAPKMAVVAAGIGITPIRSLLEHASLQPGEATVLLRATDPSQAYLWNEVAGLPSMSGNSVYTMLGARPHGLATWMSAEAIARGVTIASAFPDLLSSDLYVCGPQSWADLVVRDARAHGLPDAQIHIERFDW</sequence>
<keyword evidence="12 13" id="KW-0472">Membrane</keyword>
<evidence type="ECO:0000256" key="11">
    <source>
        <dbReference type="ARBA" id="ARBA00023014"/>
    </source>
</evidence>
<keyword evidence="9" id="KW-0560">Oxidoreductase</keyword>
<keyword evidence="6" id="KW-0479">Metal-binding</keyword>
<evidence type="ECO:0000256" key="5">
    <source>
        <dbReference type="ARBA" id="ARBA00022714"/>
    </source>
</evidence>
<accession>A0A1T4Y2J3</accession>
<feature type="transmembrane region" description="Helical" evidence="13">
    <location>
        <begin position="72"/>
        <end position="100"/>
    </location>
</feature>
<dbReference type="InterPro" id="IPR039261">
    <property type="entry name" value="FNR_nucleotide-bd"/>
</dbReference>
<reference evidence="16" key="1">
    <citation type="submission" date="2017-02" db="EMBL/GenBank/DDBJ databases">
        <authorList>
            <person name="Varghese N."/>
            <person name="Submissions S."/>
        </authorList>
    </citation>
    <scope>NUCLEOTIDE SEQUENCE [LARGE SCALE GENOMIC DNA]</scope>
    <source>
        <strain evidence="16">VKM Ac-2052</strain>
    </source>
</reference>
<evidence type="ECO:0000256" key="12">
    <source>
        <dbReference type="ARBA" id="ARBA00023136"/>
    </source>
</evidence>
<dbReference type="GO" id="GO:0051537">
    <property type="term" value="F:2 iron, 2 sulfur cluster binding"/>
    <property type="evidence" value="ECO:0007669"/>
    <property type="project" value="UniProtKB-KW"/>
</dbReference>
<keyword evidence="7" id="KW-0274">FAD</keyword>
<feature type="transmembrane region" description="Helical" evidence="13">
    <location>
        <begin position="121"/>
        <end position="138"/>
    </location>
</feature>
<evidence type="ECO:0000313" key="15">
    <source>
        <dbReference type="EMBL" id="SKA95551.1"/>
    </source>
</evidence>
<gene>
    <name evidence="15" type="ORF">SAMN06295879_2026</name>
</gene>
<keyword evidence="5" id="KW-0001">2Fe-2S</keyword>
<evidence type="ECO:0000256" key="13">
    <source>
        <dbReference type="SAM" id="Phobius"/>
    </source>
</evidence>
<keyword evidence="11" id="KW-0411">Iron-sulfur</keyword>
<dbReference type="PANTHER" id="PTHR47354">
    <property type="entry name" value="NADH OXIDOREDUCTASE HCR"/>
    <property type="match status" value="1"/>
</dbReference>
<dbReference type="AlphaFoldDB" id="A0A1T4Y2J3"/>
<keyword evidence="8 13" id="KW-1133">Transmembrane helix</keyword>
<keyword evidence="4 13" id="KW-0812">Transmembrane</keyword>
<dbReference type="SUPFAM" id="SSF63380">
    <property type="entry name" value="Riboflavin synthase domain-like"/>
    <property type="match status" value="1"/>
</dbReference>
<proteinExistence type="predicted"/>
<evidence type="ECO:0000313" key="16">
    <source>
        <dbReference type="Proteomes" id="UP000189735"/>
    </source>
</evidence>
<feature type="transmembrane region" description="Helical" evidence="13">
    <location>
        <begin position="158"/>
        <end position="177"/>
    </location>
</feature>
<dbReference type="InterPro" id="IPR017938">
    <property type="entry name" value="Riboflavin_synthase-like_b-brl"/>
</dbReference>
<name>A0A1T4Y2J3_9MICO</name>
<dbReference type="GO" id="GO:0046872">
    <property type="term" value="F:metal ion binding"/>
    <property type="evidence" value="ECO:0007669"/>
    <property type="project" value="UniProtKB-KW"/>
</dbReference>
<dbReference type="SUPFAM" id="SSF52343">
    <property type="entry name" value="Ferredoxin reductase-like, C-terminal NADP-linked domain"/>
    <property type="match status" value="1"/>
</dbReference>
<dbReference type="GO" id="GO:0050660">
    <property type="term" value="F:flavin adenine dinucleotide binding"/>
    <property type="evidence" value="ECO:0007669"/>
    <property type="project" value="TreeGrafter"/>
</dbReference>
<evidence type="ECO:0000256" key="4">
    <source>
        <dbReference type="ARBA" id="ARBA00022692"/>
    </source>
</evidence>
<dbReference type="RefSeq" id="WP_078714299.1">
    <property type="nucleotide sequence ID" value="NZ_FUYG01000005.1"/>
</dbReference>
<evidence type="ECO:0000256" key="1">
    <source>
        <dbReference type="ARBA" id="ARBA00001974"/>
    </source>
</evidence>
<dbReference type="PANTHER" id="PTHR47354:SF8">
    <property type="entry name" value="1,2-PHENYLACETYL-COA EPOXIDASE, SUBUNIT E"/>
    <property type="match status" value="1"/>
</dbReference>
<dbReference type="GO" id="GO:0016491">
    <property type="term" value="F:oxidoreductase activity"/>
    <property type="evidence" value="ECO:0007669"/>
    <property type="project" value="UniProtKB-KW"/>
</dbReference>
<dbReference type="InterPro" id="IPR013130">
    <property type="entry name" value="Fe3_Rdtase_TM_dom"/>
</dbReference>
<dbReference type="InterPro" id="IPR050415">
    <property type="entry name" value="MRET"/>
</dbReference>
<dbReference type="EMBL" id="FUYG01000005">
    <property type="protein sequence ID" value="SKA95551.1"/>
    <property type="molecule type" value="Genomic_DNA"/>
</dbReference>
<evidence type="ECO:0000256" key="7">
    <source>
        <dbReference type="ARBA" id="ARBA00022827"/>
    </source>
</evidence>
<evidence type="ECO:0000256" key="2">
    <source>
        <dbReference type="ARBA" id="ARBA00004141"/>
    </source>
</evidence>